<dbReference type="InterPro" id="IPR038765">
    <property type="entry name" value="Papain-like_cys_pep_sf"/>
</dbReference>
<evidence type="ECO:0000313" key="11">
    <source>
        <dbReference type="Proteomes" id="UP000015453"/>
    </source>
</evidence>
<dbReference type="OrthoDB" id="420187at2759"/>
<dbReference type="InterPro" id="IPR028889">
    <property type="entry name" value="USP"/>
</dbReference>
<dbReference type="AlphaFoldDB" id="S8DWW6"/>
<keyword evidence="11" id="KW-1185">Reference proteome</keyword>
<evidence type="ECO:0000256" key="2">
    <source>
        <dbReference type="ARBA" id="ARBA00009085"/>
    </source>
</evidence>
<dbReference type="GO" id="GO:0005634">
    <property type="term" value="C:nucleus"/>
    <property type="evidence" value="ECO:0007669"/>
    <property type="project" value="TreeGrafter"/>
</dbReference>
<dbReference type="InterPro" id="IPR050164">
    <property type="entry name" value="Peptidase_C19"/>
</dbReference>
<proteinExistence type="inferred from homology"/>
<evidence type="ECO:0000256" key="7">
    <source>
        <dbReference type="ARBA" id="ARBA00022807"/>
    </source>
</evidence>
<evidence type="ECO:0000256" key="4">
    <source>
        <dbReference type="ARBA" id="ARBA00022670"/>
    </source>
</evidence>
<evidence type="ECO:0000256" key="8">
    <source>
        <dbReference type="ARBA" id="ARBA00037450"/>
    </source>
</evidence>
<reference evidence="10 11" key="1">
    <citation type="journal article" date="2013" name="BMC Genomics">
        <title>The miniature genome of a carnivorous plant Genlisea aurea contains a low number of genes and short non-coding sequences.</title>
        <authorList>
            <person name="Leushkin E.V."/>
            <person name="Sutormin R.A."/>
            <person name="Nabieva E.R."/>
            <person name="Penin A.A."/>
            <person name="Kondrashov A.S."/>
            <person name="Logacheva M.D."/>
        </authorList>
    </citation>
    <scope>NUCLEOTIDE SEQUENCE [LARGE SCALE GENOMIC DNA]</scope>
</reference>
<comment type="caution">
    <text evidence="10">The sequence shown here is derived from an EMBL/GenBank/DDBJ whole genome shotgun (WGS) entry which is preliminary data.</text>
</comment>
<dbReference type="GO" id="GO:0004843">
    <property type="term" value="F:cysteine-type deubiquitinase activity"/>
    <property type="evidence" value="ECO:0007669"/>
    <property type="project" value="UniProtKB-EC"/>
</dbReference>
<dbReference type="Proteomes" id="UP000015453">
    <property type="component" value="Unassembled WGS sequence"/>
</dbReference>
<keyword evidence="4" id="KW-0645">Protease</keyword>
<dbReference type="PROSITE" id="PS50235">
    <property type="entry name" value="USP_3"/>
    <property type="match status" value="1"/>
</dbReference>
<feature type="non-terminal residue" evidence="10">
    <location>
        <position position="1"/>
    </location>
</feature>
<dbReference type="EC" id="3.4.19.12" evidence="3"/>
<sequence length="336" mass="37834">GAGFANLGNTCFLNSVLQCLAHSFPLLNGVFSFRHGPCSNCADSEFCLLCELKGLVERSLVSESGVIRPKKFVNNLNYFSSYFRMYQQEDAHEFLQCFLEKLETFFHSKAQDSTCSRSENLVKQVFGGSIVSKLRCCSCGHSSDSCEPSVDLSLEIEDAGSLEMALQSFTGLETDIKFTCDKCREEVCFEKQLCLNKTPLVAVFHLKRFRNDGCFGEKIDKHVTFPTNLDLQPYTSSGINNNEKLVYDLYAILVHSGISSTSGHYFCFVRVSPNMWCKFDDEMVELVDESIVLSQEAYVLFYTKEGTPWFSSFTENHKMVSDAEKFSTSPVSVLDN</sequence>
<dbReference type="PROSITE" id="PS00972">
    <property type="entry name" value="USP_1"/>
    <property type="match status" value="1"/>
</dbReference>
<dbReference type="Gene3D" id="3.90.70.10">
    <property type="entry name" value="Cysteine proteinases"/>
    <property type="match status" value="1"/>
</dbReference>
<name>S8DWW6_9LAMI</name>
<gene>
    <name evidence="10" type="ORF">M569_10430</name>
</gene>
<keyword evidence="6" id="KW-0378">Hydrolase</keyword>
<dbReference type="PANTHER" id="PTHR24006">
    <property type="entry name" value="UBIQUITIN CARBOXYL-TERMINAL HYDROLASE"/>
    <property type="match status" value="1"/>
</dbReference>
<evidence type="ECO:0000256" key="3">
    <source>
        <dbReference type="ARBA" id="ARBA00012759"/>
    </source>
</evidence>
<dbReference type="FunFam" id="3.90.70.10:FF:000116">
    <property type="entry name" value="Ubiquitin carboxyl-terminal hydrolase 20"/>
    <property type="match status" value="1"/>
</dbReference>
<evidence type="ECO:0000259" key="9">
    <source>
        <dbReference type="PROSITE" id="PS50235"/>
    </source>
</evidence>
<dbReference type="Pfam" id="PF00443">
    <property type="entry name" value="UCH"/>
    <property type="match status" value="1"/>
</dbReference>
<feature type="non-terminal residue" evidence="10">
    <location>
        <position position="336"/>
    </location>
</feature>
<organism evidence="10 11">
    <name type="scientific">Genlisea aurea</name>
    <dbReference type="NCBI Taxonomy" id="192259"/>
    <lineage>
        <taxon>Eukaryota</taxon>
        <taxon>Viridiplantae</taxon>
        <taxon>Streptophyta</taxon>
        <taxon>Embryophyta</taxon>
        <taxon>Tracheophyta</taxon>
        <taxon>Spermatophyta</taxon>
        <taxon>Magnoliopsida</taxon>
        <taxon>eudicotyledons</taxon>
        <taxon>Gunneridae</taxon>
        <taxon>Pentapetalae</taxon>
        <taxon>asterids</taxon>
        <taxon>lamiids</taxon>
        <taxon>Lamiales</taxon>
        <taxon>Lentibulariaceae</taxon>
        <taxon>Genlisea</taxon>
    </lineage>
</organism>
<dbReference type="InterPro" id="IPR018200">
    <property type="entry name" value="USP_CS"/>
</dbReference>
<evidence type="ECO:0000256" key="1">
    <source>
        <dbReference type="ARBA" id="ARBA00000707"/>
    </source>
</evidence>
<dbReference type="PROSITE" id="PS00973">
    <property type="entry name" value="USP_2"/>
    <property type="match status" value="1"/>
</dbReference>
<dbReference type="PANTHER" id="PTHR24006:SF747">
    <property type="entry name" value="UBIQUITIN CARBOXYL-TERMINAL HYDROLASE 20"/>
    <property type="match status" value="1"/>
</dbReference>
<comment type="catalytic activity">
    <reaction evidence="1">
        <text>Thiol-dependent hydrolysis of ester, thioester, amide, peptide and isopeptide bonds formed by the C-terminal Gly of ubiquitin (a 76-residue protein attached to proteins as an intracellular targeting signal).</text>
        <dbReference type="EC" id="3.4.19.12"/>
    </reaction>
</comment>
<comment type="similarity">
    <text evidence="2">Belongs to the peptidase C19 family.</text>
</comment>
<comment type="function">
    <text evidence="8">Recognizes and hydrolyzes the peptide bond at the C-terminal Gly of ubiquitin. Involved in the processing of poly-ubiquitin precursors as well as that of ubiquitinated proteins.</text>
</comment>
<protein>
    <recommendedName>
        <fullName evidence="3">ubiquitinyl hydrolase 1</fullName>
        <ecNumber evidence="3">3.4.19.12</ecNumber>
    </recommendedName>
</protein>
<dbReference type="SUPFAM" id="SSF54001">
    <property type="entry name" value="Cysteine proteinases"/>
    <property type="match status" value="1"/>
</dbReference>
<dbReference type="GO" id="GO:0006508">
    <property type="term" value="P:proteolysis"/>
    <property type="evidence" value="ECO:0007669"/>
    <property type="project" value="UniProtKB-KW"/>
</dbReference>
<evidence type="ECO:0000256" key="6">
    <source>
        <dbReference type="ARBA" id="ARBA00022801"/>
    </source>
</evidence>
<dbReference type="EMBL" id="AUSU01004888">
    <property type="protein sequence ID" value="EPS64352.1"/>
    <property type="molecule type" value="Genomic_DNA"/>
</dbReference>
<feature type="domain" description="USP" evidence="9">
    <location>
        <begin position="2"/>
        <end position="305"/>
    </location>
</feature>
<accession>S8DWW6</accession>
<dbReference type="GO" id="GO:0016579">
    <property type="term" value="P:protein deubiquitination"/>
    <property type="evidence" value="ECO:0007669"/>
    <property type="project" value="InterPro"/>
</dbReference>
<keyword evidence="7" id="KW-0788">Thiol protease</keyword>
<evidence type="ECO:0000256" key="5">
    <source>
        <dbReference type="ARBA" id="ARBA00022786"/>
    </source>
</evidence>
<evidence type="ECO:0000313" key="10">
    <source>
        <dbReference type="EMBL" id="EPS64352.1"/>
    </source>
</evidence>
<dbReference type="GO" id="GO:0005829">
    <property type="term" value="C:cytosol"/>
    <property type="evidence" value="ECO:0007669"/>
    <property type="project" value="TreeGrafter"/>
</dbReference>
<keyword evidence="5" id="KW-0833">Ubl conjugation pathway</keyword>
<dbReference type="InterPro" id="IPR001394">
    <property type="entry name" value="Peptidase_C19_UCH"/>
</dbReference>